<dbReference type="EMBL" id="QKYT01000964">
    <property type="protein sequence ID" value="RIA80453.1"/>
    <property type="molecule type" value="Genomic_DNA"/>
</dbReference>
<evidence type="ECO:0000313" key="2">
    <source>
        <dbReference type="Proteomes" id="UP000265703"/>
    </source>
</evidence>
<evidence type="ECO:0000313" key="1">
    <source>
        <dbReference type="EMBL" id="RIA80453.1"/>
    </source>
</evidence>
<sequence length="478" mass="56357">MPILIKDILYLIFEELENDKKTLRSCLSINKTWCEMIVPVLWKNPWKYLKSGKGKLLLKVIISHLSDKSRNDLIQRFNFLKNLYQKPLFDYISYCKILNFNEIKKIIHTIDEKSDIPIIENAIINLLINKNTKFTHLYIPHLFNHQLHLIPGADHCFSELQFLHCNTNIEDNVLIGLTKACKSIKELELSIEKECNNYKIVKLVEIPKKLSNIHLLIKHYSKIDEPFCNVLENTLIQHVNSIQYFTITGQPTTEILSSFVNLKSLELDDGCRRTKWNCIENLSLPFLQILNVKGIPIEVLTKLIENTNGSLIELKINDVCHSEINNNKIIQAIYKNCSKLKYLKLLFKYKNILELEKVLINCQDLNGLYINIDLFDDNLHLEDIDWKHLFKILTNSSPVDLFKFKFFHFNETPDLKSLKSFFDNWKGRNPMLLQFNKIQNKLGYIDLFENYKKKGIIKKYDTLIVDTFDDFEWIRKKI</sequence>
<proteinExistence type="predicted"/>
<dbReference type="AlphaFoldDB" id="A0A397S202"/>
<dbReference type="Gene3D" id="3.80.10.10">
    <property type="entry name" value="Ribonuclease Inhibitor"/>
    <property type="match status" value="1"/>
</dbReference>
<dbReference type="Proteomes" id="UP000265703">
    <property type="component" value="Unassembled WGS sequence"/>
</dbReference>
<dbReference type="STRING" id="658196.A0A397S202"/>
<organism evidence="1 2">
    <name type="scientific">Glomus cerebriforme</name>
    <dbReference type="NCBI Taxonomy" id="658196"/>
    <lineage>
        <taxon>Eukaryota</taxon>
        <taxon>Fungi</taxon>
        <taxon>Fungi incertae sedis</taxon>
        <taxon>Mucoromycota</taxon>
        <taxon>Glomeromycotina</taxon>
        <taxon>Glomeromycetes</taxon>
        <taxon>Glomerales</taxon>
        <taxon>Glomeraceae</taxon>
        <taxon>Glomus</taxon>
    </lineage>
</organism>
<evidence type="ECO:0008006" key="3">
    <source>
        <dbReference type="Google" id="ProtNLM"/>
    </source>
</evidence>
<keyword evidence="2" id="KW-1185">Reference proteome</keyword>
<comment type="caution">
    <text evidence="1">The sequence shown here is derived from an EMBL/GenBank/DDBJ whole genome shotgun (WGS) entry which is preliminary data.</text>
</comment>
<dbReference type="SUPFAM" id="SSF52047">
    <property type="entry name" value="RNI-like"/>
    <property type="match status" value="1"/>
</dbReference>
<dbReference type="InterPro" id="IPR032675">
    <property type="entry name" value="LRR_dom_sf"/>
</dbReference>
<name>A0A397S202_9GLOM</name>
<protein>
    <recommendedName>
        <fullName evidence="3">F-box domain-containing protein</fullName>
    </recommendedName>
</protein>
<accession>A0A397S202</accession>
<dbReference type="OrthoDB" id="2307203at2759"/>
<reference evidence="1 2" key="1">
    <citation type="submission" date="2018-06" db="EMBL/GenBank/DDBJ databases">
        <title>Comparative genomics reveals the genomic features of Rhizophagus irregularis, R. cerebriforme, R. diaphanum and Gigaspora rosea, and their symbiotic lifestyle signature.</title>
        <authorList>
            <person name="Morin E."/>
            <person name="San Clemente H."/>
            <person name="Chen E.C.H."/>
            <person name="De La Providencia I."/>
            <person name="Hainaut M."/>
            <person name="Kuo A."/>
            <person name="Kohler A."/>
            <person name="Murat C."/>
            <person name="Tang N."/>
            <person name="Roy S."/>
            <person name="Loubradou J."/>
            <person name="Henrissat B."/>
            <person name="Grigoriev I.V."/>
            <person name="Corradi N."/>
            <person name="Roux C."/>
            <person name="Martin F.M."/>
        </authorList>
    </citation>
    <scope>NUCLEOTIDE SEQUENCE [LARGE SCALE GENOMIC DNA]</scope>
    <source>
        <strain evidence="1 2">DAOM 227022</strain>
    </source>
</reference>
<gene>
    <name evidence="1" type="ORF">C1645_882157</name>
</gene>